<protein>
    <recommendedName>
        <fullName evidence="3">Yeast cell wall synthesis Kre9/Knh1-like N-terminal domain-containing protein</fullName>
    </recommendedName>
</protein>
<feature type="chain" id="PRO_5002209644" description="Yeast cell wall synthesis Kre9/Knh1-like N-terminal domain-containing protein" evidence="2">
    <location>
        <begin position="19"/>
        <end position="204"/>
    </location>
</feature>
<sequence>MKFSVVAFIAAAVSTVYAQAATPNAGVAVNLPGYGVVINAGTTYTITWTVDTASTNPSTAINTIALMKGGSANLETAIPNILSAAIPVNPPSYAWNVPATVETGPSYALALTGTNGATTYSTYFTIIGAAPGTSNTTVASSSAVAASSGAPAASNSAAASSGSAAAASASASASASPAANAASGIKAGVMGVAGVAAGAVALLL</sequence>
<dbReference type="InterPro" id="IPR052982">
    <property type="entry name" value="SRP1/TIP1-like"/>
</dbReference>
<feature type="signal peptide" evidence="2">
    <location>
        <begin position="1"/>
        <end position="18"/>
    </location>
</feature>
<evidence type="ECO:0000313" key="4">
    <source>
        <dbReference type="EMBL" id="GAN05523.1"/>
    </source>
</evidence>
<dbReference type="Pfam" id="PF10342">
    <property type="entry name" value="Kre9_KNH"/>
    <property type="match status" value="1"/>
</dbReference>
<reference evidence="4" key="1">
    <citation type="submission" date="2014-09" db="EMBL/GenBank/DDBJ databases">
        <title>Draft genome sequence of an oleaginous Mucoromycotina fungus Mucor ambiguus NBRC6742.</title>
        <authorList>
            <person name="Takeda I."/>
            <person name="Yamane N."/>
            <person name="Morita T."/>
            <person name="Tamano K."/>
            <person name="Machida M."/>
            <person name="Baker S."/>
            <person name="Koike H."/>
        </authorList>
    </citation>
    <scope>NUCLEOTIDE SEQUENCE</scope>
    <source>
        <strain evidence="4">NBRC 6742</strain>
    </source>
</reference>
<dbReference type="PANTHER" id="PTHR40633:SF1">
    <property type="entry name" value="GPI ANCHORED SERINE-THREONINE RICH PROTEIN (AFU_ORTHOLOGUE AFUA_1G03630)"/>
    <property type="match status" value="1"/>
</dbReference>
<feature type="domain" description="Yeast cell wall synthesis Kre9/Knh1-like N-terminal" evidence="3">
    <location>
        <begin position="32"/>
        <end position="126"/>
    </location>
</feature>
<dbReference type="Proteomes" id="UP000053815">
    <property type="component" value="Unassembled WGS sequence"/>
</dbReference>
<proteinExistence type="predicted"/>
<gene>
    <name evidence="4" type="ORF">MAM1_0094d04994</name>
</gene>
<organism evidence="4">
    <name type="scientific">Mucor ambiguus</name>
    <dbReference type="NCBI Taxonomy" id="91626"/>
    <lineage>
        <taxon>Eukaryota</taxon>
        <taxon>Fungi</taxon>
        <taxon>Fungi incertae sedis</taxon>
        <taxon>Mucoromycota</taxon>
        <taxon>Mucoromycotina</taxon>
        <taxon>Mucoromycetes</taxon>
        <taxon>Mucorales</taxon>
        <taxon>Mucorineae</taxon>
        <taxon>Mucoraceae</taxon>
        <taxon>Mucor</taxon>
    </lineage>
</organism>
<keyword evidence="1 2" id="KW-0732">Signal</keyword>
<dbReference type="InterPro" id="IPR018466">
    <property type="entry name" value="Kre9/Knh1-like_N"/>
</dbReference>
<keyword evidence="5" id="KW-1185">Reference proteome</keyword>
<dbReference type="OrthoDB" id="5589325at2759"/>
<evidence type="ECO:0000313" key="5">
    <source>
        <dbReference type="Proteomes" id="UP000053815"/>
    </source>
</evidence>
<dbReference type="AlphaFoldDB" id="A0A0C9MTT2"/>
<dbReference type="EMBL" id="DF836383">
    <property type="protein sequence ID" value="GAN05523.1"/>
    <property type="molecule type" value="Genomic_DNA"/>
</dbReference>
<dbReference type="PANTHER" id="PTHR40633">
    <property type="entry name" value="MATRIX PROTEIN, PUTATIVE (AFU_ORTHOLOGUE AFUA_8G05410)-RELATED"/>
    <property type="match status" value="1"/>
</dbReference>
<evidence type="ECO:0000259" key="3">
    <source>
        <dbReference type="Pfam" id="PF10342"/>
    </source>
</evidence>
<accession>A0A0C9MTT2</accession>
<name>A0A0C9MTT2_9FUNG</name>
<evidence type="ECO:0000256" key="1">
    <source>
        <dbReference type="ARBA" id="ARBA00022729"/>
    </source>
</evidence>
<evidence type="ECO:0000256" key="2">
    <source>
        <dbReference type="SAM" id="SignalP"/>
    </source>
</evidence>